<dbReference type="AlphaFoldDB" id="A0AAN9X4L7"/>
<keyword evidence="4" id="KW-1185">Reference proteome</keyword>
<accession>A0AAN9X4L7</accession>
<keyword evidence="1" id="KW-0472">Membrane</keyword>
<feature type="chain" id="PRO_5042858950" evidence="2">
    <location>
        <begin position="22"/>
        <end position="112"/>
    </location>
</feature>
<evidence type="ECO:0000256" key="2">
    <source>
        <dbReference type="SAM" id="SignalP"/>
    </source>
</evidence>
<comment type="caution">
    <text evidence="3">The sequence shown here is derived from an EMBL/GenBank/DDBJ whole genome shotgun (WGS) entry which is preliminary data.</text>
</comment>
<evidence type="ECO:0000256" key="1">
    <source>
        <dbReference type="SAM" id="Phobius"/>
    </source>
</evidence>
<evidence type="ECO:0000313" key="3">
    <source>
        <dbReference type="EMBL" id="KAK7384703.1"/>
    </source>
</evidence>
<dbReference type="Proteomes" id="UP001386955">
    <property type="component" value="Unassembled WGS sequence"/>
</dbReference>
<feature type="transmembrane region" description="Helical" evidence="1">
    <location>
        <begin position="45"/>
        <end position="68"/>
    </location>
</feature>
<keyword evidence="1" id="KW-0812">Transmembrane</keyword>
<dbReference type="EMBL" id="JAYMYS010000008">
    <property type="protein sequence ID" value="KAK7384703.1"/>
    <property type="molecule type" value="Genomic_DNA"/>
</dbReference>
<reference evidence="3 4" key="1">
    <citation type="submission" date="2024-01" db="EMBL/GenBank/DDBJ databases">
        <title>The genomes of 5 underutilized Papilionoideae crops provide insights into root nodulation and disease resistanc.</title>
        <authorList>
            <person name="Jiang F."/>
        </authorList>
    </citation>
    <scope>NUCLEOTIDE SEQUENCE [LARGE SCALE GENOMIC DNA]</scope>
    <source>
        <strain evidence="3">DUOXIRENSHENG_FW03</strain>
        <tissue evidence="3">Leaves</tissue>
    </source>
</reference>
<proteinExistence type="predicted"/>
<keyword evidence="1" id="KW-1133">Transmembrane helix</keyword>
<protein>
    <submittedName>
        <fullName evidence="3">Uncharacterized protein</fullName>
    </submittedName>
</protein>
<feature type="signal peptide" evidence="2">
    <location>
        <begin position="1"/>
        <end position="21"/>
    </location>
</feature>
<evidence type="ECO:0000313" key="4">
    <source>
        <dbReference type="Proteomes" id="UP001386955"/>
    </source>
</evidence>
<organism evidence="3 4">
    <name type="scientific">Psophocarpus tetragonolobus</name>
    <name type="common">Winged bean</name>
    <name type="synonym">Dolichos tetragonolobus</name>
    <dbReference type="NCBI Taxonomy" id="3891"/>
    <lineage>
        <taxon>Eukaryota</taxon>
        <taxon>Viridiplantae</taxon>
        <taxon>Streptophyta</taxon>
        <taxon>Embryophyta</taxon>
        <taxon>Tracheophyta</taxon>
        <taxon>Spermatophyta</taxon>
        <taxon>Magnoliopsida</taxon>
        <taxon>eudicotyledons</taxon>
        <taxon>Gunneridae</taxon>
        <taxon>Pentapetalae</taxon>
        <taxon>rosids</taxon>
        <taxon>fabids</taxon>
        <taxon>Fabales</taxon>
        <taxon>Fabaceae</taxon>
        <taxon>Papilionoideae</taxon>
        <taxon>50 kb inversion clade</taxon>
        <taxon>NPAAA clade</taxon>
        <taxon>indigoferoid/millettioid clade</taxon>
        <taxon>Phaseoleae</taxon>
        <taxon>Psophocarpus</taxon>
    </lineage>
</organism>
<sequence length="112" mass="12101">MPLALWGVVGLLVLILANGMAYEIHSPVAKSTALWQTSFFMNVESWSLLGQLGVSICLHAIGIVGCGWPVGVDSCERDGVVRIGPCVAYLFKVLCRLCYDSVRTSSLGSRRN</sequence>
<gene>
    <name evidence="3" type="ORF">VNO78_30404</name>
</gene>
<name>A0AAN9X4L7_PSOTE</name>
<keyword evidence="2" id="KW-0732">Signal</keyword>